<evidence type="ECO:0000313" key="2">
    <source>
        <dbReference type="EMBL" id="MCQ6959287.1"/>
    </source>
</evidence>
<dbReference type="RefSeq" id="WP_256539471.1">
    <property type="nucleotide sequence ID" value="NZ_JANHOH010000002.1"/>
</dbReference>
<gene>
    <name evidence="2" type="ORF">NPE20_15025</name>
</gene>
<protein>
    <submittedName>
        <fullName evidence="2">Uncharacterized protein</fullName>
    </submittedName>
</protein>
<proteinExistence type="predicted"/>
<dbReference type="Proteomes" id="UP001204376">
    <property type="component" value="Unassembled WGS sequence"/>
</dbReference>
<dbReference type="EMBL" id="JANHOH010000002">
    <property type="protein sequence ID" value="MCQ6959287.1"/>
    <property type="molecule type" value="Genomic_DNA"/>
</dbReference>
<name>A0ABT1T437_9SPHI</name>
<feature type="compositionally biased region" description="Basic and acidic residues" evidence="1">
    <location>
        <begin position="1"/>
        <end position="14"/>
    </location>
</feature>
<comment type="caution">
    <text evidence="2">The sequence shown here is derived from an EMBL/GenBank/DDBJ whole genome shotgun (WGS) entry which is preliminary data.</text>
</comment>
<evidence type="ECO:0000256" key="1">
    <source>
        <dbReference type="SAM" id="MobiDB-lite"/>
    </source>
</evidence>
<feature type="region of interest" description="Disordered" evidence="1">
    <location>
        <begin position="1"/>
        <end position="67"/>
    </location>
</feature>
<organism evidence="2 3">
    <name type="scientific">Mucilaginibacter aquariorum</name>
    <dbReference type="NCBI Taxonomy" id="2967225"/>
    <lineage>
        <taxon>Bacteria</taxon>
        <taxon>Pseudomonadati</taxon>
        <taxon>Bacteroidota</taxon>
        <taxon>Sphingobacteriia</taxon>
        <taxon>Sphingobacteriales</taxon>
        <taxon>Sphingobacteriaceae</taxon>
        <taxon>Mucilaginibacter</taxon>
    </lineage>
</organism>
<keyword evidence="3" id="KW-1185">Reference proteome</keyword>
<reference evidence="2 3" key="1">
    <citation type="submission" date="2022-07" db="EMBL/GenBank/DDBJ databases">
        <title>Mucilaginibacter sp. JC4.</title>
        <authorList>
            <person name="Le V."/>
            <person name="Ko S.-R."/>
            <person name="Ahn C.-Y."/>
            <person name="Oh H.-M."/>
        </authorList>
    </citation>
    <scope>NUCLEOTIDE SEQUENCE [LARGE SCALE GENOMIC DNA]</scope>
    <source>
        <strain evidence="2 3">JC4</strain>
    </source>
</reference>
<accession>A0ABT1T437</accession>
<evidence type="ECO:0000313" key="3">
    <source>
        <dbReference type="Proteomes" id="UP001204376"/>
    </source>
</evidence>
<feature type="compositionally biased region" description="Basic and acidic residues" evidence="1">
    <location>
        <begin position="55"/>
        <end position="67"/>
    </location>
</feature>
<sequence>MAKNEDVSRIDRKGKSSGNGRENETLPEAVAQTQDISELDTSELEVQHPNRHLHKGEEIETFKDKEE</sequence>